<sequence>MAIRNFLKDWGLESKAKILCSATNCSNTGRINSAVIFLKQYVDREMEYFPSRHQVYEKVLRSVFKHGLPQVTISPDVVFFSENIRENRNNLE</sequence>
<name>A0A4Y2PTK0_ARAVE</name>
<gene>
    <name evidence="1" type="ORF">AVEN_53099_1</name>
</gene>
<organism evidence="1 2">
    <name type="scientific">Araneus ventricosus</name>
    <name type="common">Orbweaver spider</name>
    <name type="synonym">Epeira ventricosa</name>
    <dbReference type="NCBI Taxonomy" id="182803"/>
    <lineage>
        <taxon>Eukaryota</taxon>
        <taxon>Metazoa</taxon>
        <taxon>Ecdysozoa</taxon>
        <taxon>Arthropoda</taxon>
        <taxon>Chelicerata</taxon>
        <taxon>Arachnida</taxon>
        <taxon>Araneae</taxon>
        <taxon>Araneomorphae</taxon>
        <taxon>Entelegynae</taxon>
        <taxon>Araneoidea</taxon>
        <taxon>Araneidae</taxon>
        <taxon>Araneus</taxon>
    </lineage>
</organism>
<proteinExistence type="predicted"/>
<evidence type="ECO:0000313" key="2">
    <source>
        <dbReference type="Proteomes" id="UP000499080"/>
    </source>
</evidence>
<dbReference type="Proteomes" id="UP000499080">
    <property type="component" value="Unassembled WGS sequence"/>
</dbReference>
<dbReference type="EMBL" id="BGPR01012110">
    <property type="protein sequence ID" value="GBN54604.1"/>
    <property type="molecule type" value="Genomic_DNA"/>
</dbReference>
<keyword evidence="2" id="KW-1185">Reference proteome</keyword>
<reference evidence="1 2" key="1">
    <citation type="journal article" date="2019" name="Sci. Rep.">
        <title>Orb-weaving spider Araneus ventricosus genome elucidates the spidroin gene catalogue.</title>
        <authorList>
            <person name="Kono N."/>
            <person name="Nakamura H."/>
            <person name="Ohtoshi R."/>
            <person name="Moran D.A.P."/>
            <person name="Shinohara A."/>
            <person name="Yoshida Y."/>
            <person name="Fujiwara M."/>
            <person name="Mori M."/>
            <person name="Tomita M."/>
            <person name="Arakawa K."/>
        </authorList>
    </citation>
    <scope>NUCLEOTIDE SEQUENCE [LARGE SCALE GENOMIC DNA]</scope>
</reference>
<dbReference type="AlphaFoldDB" id="A0A4Y2PTK0"/>
<comment type="caution">
    <text evidence="1">The sequence shown here is derived from an EMBL/GenBank/DDBJ whole genome shotgun (WGS) entry which is preliminary data.</text>
</comment>
<evidence type="ECO:0000313" key="1">
    <source>
        <dbReference type="EMBL" id="GBN54604.1"/>
    </source>
</evidence>
<protein>
    <submittedName>
        <fullName evidence="1">Uncharacterized protein</fullName>
    </submittedName>
</protein>
<accession>A0A4Y2PTK0</accession>